<evidence type="ECO:0000259" key="2">
    <source>
        <dbReference type="Pfam" id="PF06985"/>
    </source>
</evidence>
<dbReference type="Proteomes" id="UP000807353">
    <property type="component" value="Unassembled WGS sequence"/>
</dbReference>
<organism evidence="3 4">
    <name type="scientific">Collybia nuda</name>
    <dbReference type="NCBI Taxonomy" id="64659"/>
    <lineage>
        <taxon>Eukaryota</taxon>
        <taxon>Fungi</taxon>
        <taxon>Dikarya</taxon>
        <taxon>Basidiomycota</taxon>
        <taxon>Agaricomycotina</taxon>
        <taxon>Agaricomycetes</taxon>
        <taxon>Agaricomycetidae</taxon>
        <taxon>Agaricales</taxon>
        <taxon>Tricholomatineae</taxon>
        <taxon>Clitocybaceae</taxon>
        <taxon>Collybia</taxon>
    </lineage>
</organism>
<dbReference type="PANTHER" id="PTHR33112:SF10">
    <property type="entry name" value="TOL"/>
    <property type="match status" value="1"/>
</dbReference>
<dbReference type="EMBL" id="MU150289">
    <property type="protein sequence ID" value="KAF9461085.1"/>
    <property type="molecule type" value="Genomic_DNA"/>
</dbReference>
<dbReference type="PANTHER" id="PTHR33112">
    <property type="entry name" value="DOMAIN PROTEIN, PUTATIVE-RELATED"/>
    <property type="match status" value="1"/>
</dbReference>
<evidence type="ECO:0000313" key="4">
    <source>
        <dbReference type="Proteomes" id="UP000807353"/>
    </source>
</evidence>
<evidence type="ECO:0000256" key="1">
    <source>
        <dbReference type="SAM" id="MobiDB-lite"/>
    </source>
</evidence>
<feature type="compositionally biased region" description="Polar residues" evidence="1">
    <location>
        <begin position="722"/>
        <end position="733"/>
    </location>
</feature>
<dbReference type="Pfam" id="PF06985">
    <property type="entry name" value="HET"/>
    <property type="match status" value="1"/>
</dbReference>
<feature type="compositionally biased region" description="Acidic residues" evidence="1">
    <location>
        <begin position="665"/>
        <end position="698"/>
    </location>
</feature>
<sequence>MPRRSKHPQPNGAPTPAICPTCFSLNMRRIPQPQNDMDNCTYGESSRHWITSEELAKDPSCKSCSFLKSAFDTLLNSGEVVEVPRGKPIKYQIAIMDRDDNDAVDKATVRKMRQAALKQGASRSLKIEMRCEAKRGPREEFKVEIYTPPGATPAPWKVIGDAGEVSTNPSAAEYGKIITSWLEHCNNDHTLCRTDRSTDHRGELLPRRVLDLSDNQIRLIETIPGQRGQYVALSHCWGKEQLLVTTRETISERMHGIVVEQLPKTFQDAVAITRSLGLRYIWIDSLCIIQGDKADWEQQSAVMADIYAGCYLNIATTRSAGGHEGCLGARWTETDSLKWADDVAEIAYRGSGKRKRISRIRRSEVKSFRVPEMEEDVRIRLSLESSHETLQIERWIRQHNKTAPLLQRGWVYQERSLAPRTVHLHANEMIWGCLVEQRCECRELDGTPFGGDGWSASKDRIATLGALGDQKALHGLWRTVVEDFSLLDLTYESDRLPALSGLASRFSEYLPKNNRYMAGLWENDLARDLLWKAGSDGTNQVTATTEGNKSTPPSWSWASLGAGDWEHETKPKLAEWAPTASYKQDRRVRIISASVEVNGENKYGTVLGGSITIEGAICAVVVGKSSAHIDSARADNQSDSDSAEWVTDSEDDNELKSGDSSNSGLDDDREDEEGAEEVDDSENEDDEEEADDGEEDNEEGKSDRACDDGVDDEDEDIEIQVSPKSKNEPSTSHLVPPPPPPASFSDIHTVPYGTFNSLHLEYDTPTSEASADGIVYCLFVGTFLELHNGDKHPHMRHSGLILRPAAEGKFQRIGRWKHFIEDWVHNKDVWTRKSGILTVEI</sequence>
<keyword evidence="4" id="KW-1185">Reference proteome</keyword>
<feature type="region of interest" description="Disordered" evidence="1">
    <location>
        <begin position="631"/>
        <end position="746"/>
    </location>
</feature>
<dbReference type="OrthoDB" id="2970098at2759"/>
<feature type="non-terminal residue" evidence="3">
    <location>
        <position position="841"/>
    </location>
</feature>
<reference evidence="3" key="1">
    <citation type="submission" date="2020-11" db="EMBL/GenBank/DDBJ databases">
        <authorList>
            <consortium name="DOE Joint Genome Institute"/>
            <person name="Ahrendt S."/>
            <person name="Riley R."/>
            <person name="Andreopoulos W."/>
            <person name="Labutti K."/>
            <person name="Pangilinan J."/>
            <person name="Ruiz-Duenas F.J."/>
            <person name="Barrasa J.M."/>
            <person name="Sanchez-Garcia M."/>
            <person name="Camarero S."/>
            <person name="Miyauchi S."/>
            <person name="Serrano A."/>
            <person name="Linde D."/>
            <person name="Babiker R."/>
            <person name="Drula E."/>
            <person name="Ayuso-Fernandez I."/>
            <person name="Pacheco R."/>
            <person name="Padilla G."/>
            <person name="Ferreira P."/>
            <person name="Barriuso J."/>
            <person name="Kellner H."/>
            <person name="Castanera R."/>
            <person name="Alfaro M."/>
            <person name="Ramirez L."/>
            <person name="Pisabarro A.G."/>
            <person name="Kuo A."/>
            <person name="Tritt A."/>
            <person name="Lipzen A."/>
            <person name="He G."/>
            <person name="Yan M."/>
            <person name="Ng V."/>
            <person name="Cullen D."/>
            <person name="Martin F."/>
            <person name="Rosso M.-N."/>
            <person name="Henrissat B."/>
            <person name="Hibbett D."/>
            <person name="Martinez A.T."/>
            <person name="Grigoriev I.V."/>
        </authorList>
    </citation>
    <scope>NUCLEOTIDE SEQUENCE</scope>
    <source>
        <strain evidence="3">CBS 247.69</strain>
    </source>
</reference>
<proteinExistence type="predicted"/>
<dbReference type="AlphaFoldDB" id="A0A9P5Y2E9"/>
<name>A0A9P5Y2E9_9AGAR</name>
<protein>
    <submittedName>
        <fullName evidence="3">Heterokaryon incompatibility protein-domain-containing protein</fullName>
    </submittedName>
</protein>
<dbReference type="InterPro" id="IPR010730">
    <property type="entry name" value="HET"/>
</dbReference>
<feature type="compositionally biased region" description="Acidic residues" evidence="1">
    <location>
        <begin position="708"/>
        <end position="718"/>
    </location>
</feature>
<comment type="caution">
    <text evidence="3">The sequence shown here is derived from an EMBL/GenBank/DDBJ whole genome shotgun (WGS) entry which is preliminary data.</text>
</comment>
<evidence type="ECO:0000313" key="3">
    <source>
        <dbReference type="EMBL" id="KAF9461085.1"/>
    </source>
</evidence>
<gene>
    <name evidence="3" type="ORF">BDZ94DRAFT_1264572</name>
</gene>
<feature type="domain" description="Heterokaryon incompatibility" evidence="2">
    <location>
        <begin position="230"/>
        <end position="414"/>
    </location>
</feature>
<accession>A0A9P5Y2E9</accession>